<dbReference type="Proteomes" id="UP000487117">
    <property type="component" value="Unassembled WGS sequence"/>
</dbReference>
<dbReference type="AlphaFoldDB" id="A0A7V8FIT9"/>
<protein>
    <recommendedName>
        <fullName evidence="4">DUF4124 domain-containing protein</fullName>
    </recommendedName>
</protein>
<evidence type="ECO:0008006" key="4">
    <source>
        <dbReference type="Google" id="ProtNLM"/>
    </source>
</evidence>
<reference evidence="3" key="1">
    <citation type="journal article" date="2020" name="MBio">
        <title>Horizontal gene transfer to a defensive symbiont with a reduced genome amongst a multipartite beetle microbiome.</title>
        <authorList>
            <person name="Waterworth S.C."/>
            <person name="Florez L.V."/>
            <person name="Rees E.R."/>
            <person name="Hertweck C."/>
            <person name="Kaltenpoth M."/>
            <person name="Kwan J.C."/>
        </authorList>
    </citation>
    <scope>NUCLEOTIDE SEQUENCE [LARGE SCALE GENOMIC DNA]</scope>
</reference>
<proteinExistence type="predicted"/>
<sequence>MKVRWMGAALWLMMLESSAQSRVYKCVDGAAAVYQQMPCPGQAEWRWEIPAEPPRPKVKTAPVPARPPAYRRSPRTALHRSLPEAAAGVRGAVIGWAREPRRCDEARRWRAQQLGSSTRLDYLQQRQLDDAVHAACR</sequence>
<evidence type="ECO:0000256" key="1">
    <source>
        <dbReference type="SAM" id="MobiDB-lite"/>
    </source>
</evidence>
<accession>A0A7V8FIT9</accession>
<dbReference type="EMBL" id="WNDS01000001">
    <property type="protein sequence ID" value="KAF1016787.1"/>
    <property type="molecule type" value="Genomic_DNA"/>
</dbReference>
<evidence type="ECO:0000313" key="3">
    <source>
        <dbReference type="Proteomes" id="UP000487117"/>
    </source>
</evidence>
<feature type="region of interest" description="Disordered" evidence="1">
    <location>
        <begin position="51"/>
        <end position="77"/>
    </location>
</feature>
<organism evidence="2 3">
    <name type="scientific">Stenotrophomonas maltophilia</name>
    <name type="common">Pseudomonas maltophilia</name>
    <name type="synonym">Xanthomonas maltophilia</name>
    <dbReference type="NCBI Taxonomy" id="40324"/>
    <lineage>
        <taxon>Bacteria</taxon>
        <taxon>Pseudomonadati</taxon>
        <taxon>Pseudomonadota</taxon>
        <taxon>Gammaproteobacteria</taxon>
        <taxon>Lysobacterales</taxon>
        <taxon>Lysobacteraceae</taxon>
        <taxon>Stenotrophomonas</taxon>
        <taxon>Stenotrophomonas maltophilia group</taxon>
    </lineage>
</organism>
<name>A0A7V8FIT9_STEMA</name>
<evidence type="ECO:0000313" key="2">
    <source>
        <dbReference type="EMBL" id="KAF1016787.1"/>
    </source>
</evidence>
<comment type="caution">
    <text evidence="2">The sequence shown here is derived from an EMBL/GenBank/DDBJ whole genome shotgun (WGS) entry which is preliminary data.</text>
</comment>
<gene>
    <name evidence="2" type="ORF">GAK31_00045</name>
</gene>